<feature type="transmembrane region" description="Helical" evidence="8">
    <location>
        <begin position="479"/>
        <end position="500"/>
    </location>
</feature>
<evidence type="ECO:0000313" key="9">
    <source>
        <dbReference type="EMBL" id="SMO32378.1"/>
    </source>
</evidence>
<feature type="transmembrane region" description="Helical" evidence="8">
    <location>
        <begin position="118"/>
        <end position="137"/>
    </location>
</feature>
<dbReference type="GO" id="GO:0015295">
    <property type="term" value="F:solute:proton symporter activity"/>
    <property type="evidence" value="ECO:0007669"/>
    <property type="project" value="TreeGrafter"/>
</dbReference>
<evidence type="ECO:0000256" key="5">
    <source>
        <dbReference type="ARBA" id="ARBA00022692"/>
    </source>
</evidence>
<evidence type="ECO:0000313" key="10">
    <source>
        <dbReference type="Proteomes" id="UP000315636"/>
    </source>
</evidence>
<dbReference type="GO" id="GO:0015129">
    <property type="term" value="F:lactate transmembrane transporter activity"/>
    <property type="evidence" value="ECO:0007669"/>
    <property type="project" value="UniProtKB-UniRule"/>
</dbReference>
<keyword evidence="7 8" id="KW-0472">Membrane</keyword>
<gene>
    <name evidence="9" type="ORF">SAMN06264849_10149</name>
</gene>
<name>A0A521AC81_9BACL</name>
<evidence type="ECO:0000256" key="8">
    <source>
        <dbReference type="RuleBase" id="RU365092"/>
    </source>
</evidence>
<evidence type="ECO:0000256" key="4">
    <source>
        <dbReference type="ARBA" id="ARBA00022475"/>
    </source>
</evidence>
<dbReference type="OrthoDB" id="9761056at2"/>
<comment type="function">
    <text evidence="8">Uptake of L-lactate across the membrane. Can also transport D-lactate and glycolate.</text>
</comment>
<dbReference type="PANTHER" id="PTHR30003">
    <property type="entry name" value="L-LACTATE PERMEASE"/>
    <property type="match status" value="1"/>
</dbReference>
<proteinExistence type="inferred from homology"/>
<evidence type="ECO:0000256" key="2">
    <source>
        <dbReference type="ARBA" id="ARBA00010100"/>
    </source>
</evidence>
<dbReference type="RefSeq" id="WP_142503768.1">
    <property type="nucleotide sequence ID" value="NZ_FXTI01000001.1"/>
</dbReference>
<dbReference type="InterPro" id="IPR003804">
    <property type="entry name" value="Lactate_perm"/>
</dbReference>
<feature type="transmembrane region" description="Helical" evidence="8">
    <location>
        <begin position="232"/>
        <end position="255"/>
    </location>
</feature>
<evidence type="ECO:0000256" key="3">
    <source>
        <dbReference type="ARBA" id="ARBA00022448"/>
    </source>
</evidence>
<feature type="transmembrane region" description="Helical" evidence="8">
    <location>
        <begin position="59"/>
        <end position="80"/>
    </location>
</feature>
<feature type="transmembrane region" description="Helical" evidence="8">
    <location>
        <begin position="27"/>
        <end position="47"/>
    </location>
</feature>
<comment type="similarity">
    <text evidence="2 8">Belongs to the lactate permease family.</text>
</comment>
<protein>
    <recommendedName>
        <fullName evidence="8">L-lactate permease</fullName>
    </recommendedName>
</protein>
<organism evidence="9 10">
    <name type="scientific">Melghirimyces algeriensis</name>
    <dbReference type="NCBI Taxonomy" id="910412"/>
    <lineage>
        <taxon>Bacteria</taxon>
        <taxon>Bacillati</taxon>
        <taxon>Bacillota</taxon>
        <taxon>Bacilli</taxon>
        <taxon>Bacillales</taxon>
        <taxon>Thermoactinomycetaceae</taxon>
        <taxon>Melghirimyces</taxon>
    </lineage>
</organism>
<keyword evidence="4 8" id="KW-1003">Cell membrane</keyword>
<accession>A0A521AC81</accession>
<keyword evidence="6 8" id="KW-1133">Transmembrane helix</keyword>
<feature type="transmembrane region" description="Helical" evidence="8">
    <location>
        <begin position="276"/>
        <end position="298"/>
    </location>
</feature>
<dbReference type="Proteomes" id="UP000315636">
    <property type="component" value="Unassembled WGS sequence"/>
</dbReference>
<feature type="transmembrane region" description="Helical" evidence="8">
    <location>
        <begin position="362"/>
        <end position="385"/>
    </location>
</feature>
<dbReference type="GO" id="GO:0005886">
    <property type="term" value="C:plasma membrane"/>
    <property type="evidence" value="ECO:0007669"/>
    <property type="project" value="UniProtKB-SubCell"/>
</dbReference>
<feature type="transmembrane region" description="Helical" evidence="8">
    <location>
        <begin position="391"/>
        <end position="411"/>
    </location>
</feature>
<evidence type="ECO:0000256" key="7">
    <source>
        <dbReference type="ARBA" id="ARBA00023136"/>
    </source>
</evidence>
<dbReference type="EMBL" id="FXTI01000001">
    <property type="protein sequence ID" value="SMO32378.1"/>
    <property type="molecule type" value="Genomic_DNA"/>
</dbReference>
<feature type="transmembrane region" description="Helical" evidence="8">
    <location>
        <begin position="144"/>
        <end position="169"/>
    </location>
</feature>
<feature type="transmembrane region" description="Helical" evidence="8">
    <location>
        <begin position="209"/>
        <end position="226"/>
    </location>
</feature>
<dbReference type="AlphaFoldDB" id="A0A521AC81"/>
<evidence type="ECO:0000256" key="6">
    <source>
        <dbReference type="ARBA" id="ARBA00022989"/>
    </source>
</evidence>
<comment type="subcellular location">
    <subcellularLocation>
        <location evidence="1 8">Cell membrane</location>
        <topology evidence="1 8">Multi-pass membrane protein</topology>
    </subcellularLocation>
</comment>
<keyword evidence="3 8" id="KW-0813">Transport</keyword>
<dbReference type="Pfam" id="PF02652">
    <property type="entry name" value="Lactate_perm"/>
    <property type="match status" value="2"/>
</dbReference>
<feature type="transmembrane region" description="Helical" evidence="8">
    <location>
        <begin position="181"/>
        <end position="202"/>
    </location>
</feature>
<sequence length="502" mass="54235">MSLALSLLPIFIVMMLLFILKRSAVEAGAVACITAAIVALFSPSFSLNIPQLVDAGVKGVLITSVVAYVLIFGILLFHLMNEAGAIHAIAAFVSQATHHPTRQVLLLAVAFSPLVESASGFGLAMIVIAPILITLGFDRLKATLISLLSLMVVPWGALATGTVIGANLADFPLQRLGTGSAILSIPVFLYLSCLIVLISGGFDALRKHFFEVLAVTGSLSGAIWFFNRYVSVELAGVFGAMTALAVELLWIHFMQKRHLDASQKQETATGMTESRLSIFQAMSAYILLIVLLFLTRIIPPIEHYLNSTGLLQFPRYDFTLPLFYSPGFYLFLVCIFSIFVFKLSRSAIQKSIKQTLKQFQPVFLSTVGFVVMSQIMVEAGMVQMLSSSAALFFGPAFLYVSPLIGGLGGFLTGSNTGSNAMFINLQLQTAQHLQMTPDLFAYAQNTSSSHLTMACPSRVVLAASIGKIPEQENQLLRSIAFAGIGTLVLIMLGVIVGQWFQL</sequence>
<feature type="transmembrane region" description="Helical" evidence="8">
    <location>
        <begin position="318"/>
        <end position="341"/>
    </location>
</feature>
<keyword evidence="5 8" id="KW-0812">Transmembrane</keyword>
<keyword evidence="10" id="KW-1185">Reference proteome</keyword>
<dbReference type="PANTHER" id="PTHR30003:SF0">
    <property type="entry name" value="GLYCOLATE PERMEASE GLCA-RELATED"/>
    <property type="match status" value="1"/>
</dbReference>
<evidence type="ECO:0000256" key="1">
    <source>
        <dbReference type="ARBA" id="ARBA00004651"/>
    </source>
</evidence>
<reference evidence="9 10" key="1">
    <citation type="submission" date="2017-05" db="EMBL/GenBank/DDBJ databases">
        <authorList>
            <person name="Varghese N."/>
            <person name="Submissions S."/>
        </authorList>
    </citation>
    <scope>NUCLEOTIDE SEQUENCE [LARGE SCALE GENOMIC DNA]</scope>
    <source>
        <strain evidence="9 10">DSM 45474</strain>
    </source>
</reference>